<evidence type="ECO:0000256" key="2">
    <source>
        <dbReference type="ARBA" id="ARBA00023002"/>
    </source>
</evidence>
<dbReference type="Gene3D" id="3.40.50.720">
    <property type="entry name" value="NAD(P)-binding Rossmann-like Domain"/>
    <property type="match status" value="1"/>
</dbReference>
<accession>A0A7R9TWK0</accession>
<keyword evidence="2" id="KW-0560">Oxidoreductase</keyword>
<comment type="similarity">
    <text evidence="1">Belongs to the short-chain dehydrogenases/reductases (SDR) family.</text>
</comment>
<dbReference type="Pfam" id="PF00106">
    <property type="entry name" value="adh_short"/>
    <property type="match status" value="1"/>
</dbReference>
<sequence>MHVVLVCRRESTGQSALDALQALGGACSLMAPADLACTDVAERIAAQVEAQVEAGTLPPLLALVNNAGVLPGRMDERAAAEANVPGVCDALHVRAVTRLSRALLPTLGRTHARSPRVVTVGSFTHRAASARAALPARAYSRSKLGGVAVTLALDEELRVRSSTGARVRCVVADPGAVRTALTRAWPRWLVAAFNGVFARAPERAVGAVIGAVLSECLEGGEYLYGPHAVPLSPSRRAQAMAHALAEDALAALARGGQ</sequence>
<dbReference type="GO" id="GO:0016491">
    <property type="term" value="F:oxidoreductase activity"/>
    <property type="evidence" value="ECO:0007669"/>
    <property type="project" value="UniProtKB-KW"/>
</dbReference>
<name>A0A7R9TWK0_9VIRI</name>
<evidence type="ECO:0000256" key="1">
    <source>
        <dbReference type="ARBA" id="ARBA00006484"/>
    </source>
</evidence>
<dbReference type="InterPro" id="IPR002347">
    <property type="entry name" value="SDR_fam"/>
</dbReference>
<dbReference type="SUPFAM" id="SSF51735">
    <property type="entry name" value="NAD(P)-binding Rossmann-fold domains"/>
    <property type="match status" value="1"/>
</dbReference>
<proteinExistence type="inferred from homology"/>
<dbReference type="PANTHER" id="PTHR24320:SF148">
    <property type="entry name" value="NAD(P)-BINDING ROSSMANN-FOLD SUPERFAMILY PROTEIN"/>
    <property type="match status" value="1"/>
</dbReference>
<protein>
    <recommendedName>
        <fullName evidence="4">Protochlorophyllide reductase</fullName>
    </recommendedName>
</protein>
<dbReference type="EMBL" id="HBDZ01012720">
    <property type="protein sequence ID" value="CAD8246624.1"/>
    <property type="molecule type" value="Transcribed_RNA"/>
</dbReference>
<reference evidence="3" key="1">
    <citation type="submission" date="2021-01" db="EMBL/GenBank/DDBJ databases">
        <authorList>
            <person name="Corre E."/>
            <person name="Pelletier E."/>
            <person name="Niang G."/>
            <person name="Scheremetjew M."/>
            <person name="Finn R."/>
            <person name="Kale V."/>
            <person name="Holt S."/>
            <person name="Cochrane G."/>
            <person name="Meng A."/>
            <person name="Brown T."/>
            <person name="Cohen L."/>
        </authorList>
    </citation>
    <scope>NUCLEOTIDE SEQUENCE</scope>
    <source>
        <strain evidence="3">CCMP1413</strain>
    </source>
</reference>
<dbReference type="AlphaFoldDB" id="A0A7R9TWK0"/>
<evidence type="ECO:0008006" key="4">
    <source>
        <dbReference type="Google" id="ProtNLM"/>
    </source>
</evidence>
<dbReference type="PANTHER" id="PTHR24320">
    <property type="entry name" value="RETINOL DEHYDROGENASE"/>
    <property type="match status" value="1"/>
</dbReference>
<evidence type="ECO:0000313" key="3">
    <source>
        <dbReference type="EMBL" id="CAD8246624.1"/>
    </source>
</evidence>
<gene>
    <name evidence="3" type="ORF">PCOL08062_LOCUS9752</name>
</gene>
<dbReference type="InterPro" id="IPR036291">
    <property type="entry name" value="NAD(P)-bd_dom_sf"/>
</dbReference>
<organism evidence="3">
    <name type="scientific">Prasinoderma coloniale</name>
    <dbReference type="NCBI Taxonomy" id="156133"/>
    <lineage>
        <taxon>Eukaryota</taxon>
        <taxon>Viridiplantae</taxon>
        <taxon>Prasinodermophyta</taxon>
        <taxon>Prasinodermophyceae</taxon>
        <taxon>Prasinodermales</taxon>
        <taxon>Prasinodermaceae</taxon>
        <taxon>Prasinoderma</taxon>
    </lineage>
</organism>